<dbReference type="Pfam" id="PF01243">
    <property type="entry name" value="PNPOx_N"/>
    <property type="match status" value="1"/>
</dbReference>
<gene>
    <name evidence="3" type="ORF">SsS58_06607</name>
</gene>
<dbReference type="InterPro" id="IPR012349">
    <property type="entry name" value="Split_barrel_FMN-bd"/>
</dbReference>
<organism evidence="3 4">
    <name type="scientific">Streptomyces scabiei</name>
    <dbReference type="NCBI Taxonomy" id="1930"/>
    <lineage>
        <taxon>Bacteria</taxon>
        <taxon>Bacillati</taxon>
        <taxon>Actinomycetota</taxon>
        <taxon>Actinomycetes</taxon>
        <taxon>Kitasatosporales</taxon>
        <taxon>Streptomycetaceae</taxon>
        <taxon>Streptomyces</taxon>
    </lineage>
</organism>
<evidence type="ECO:0000313" key="3">
    <source>
        <dbReference type="EMBL" id="GAQ66177.1"/>
    </source>
</evidence>
<sequence length="150" mass="16495">MSRDPCHGRMDLVSDAPLPEAALAFLRKPNPAVMATVTAKGRPVSVATWYLIEDDGLLMLCMNADRARLKHLQNNGHVSLTVLGADDFGTHVSVQGHVVSIKPDEGLADIDRLSRHFLGKDYPAREHPLVTVHVAIDRWFGWSGGRPLQL</sequence>
<reference evidence="4" key="3">
    <citation type="submission" date="2016-02" db="EMBL/GenBank/DDBJ databases">
        <title>Draft genome of pathogenic Streptomyces sp. in Japan.</title>
        <authorList>
            <person name="Tomihama T."/>
            <person name="Ikenaga M."/>
            <person name="Sakai M."/>
            <person name="Okubo T."/>
            <person name="Ikeda S."/>
        </authorList>
    </citation>
    <scope>NUCLEOTIDE SEQUENCE [LARGE SCALE GENOMIC DNA]</scope>
    <source>
        <strain evidence="4">S58</strain>
    </source>
</reference>
<dbReference type="GO" id="GO:0070967">
    <property type="term" value="F:coenzyme F420 binding"/>
    <property type="evidence" value="ECO:0007669"/>
    <property type="project" value="TreeGrafter"/>
</dbReference>
<accession>A0A100JV05</accession>
<dbReference type="InterPro" id="IPR011576">
    <property type="entry name" value="Pyridox_Oxase_N"/>
</dbReference>
<evidence type="ECO:0000313" key="4">
    <source>
        <dbReference type="Proteomes" id="UP000067448"/>
    </source>
</evidence>
<dbReference type="PANTHER" id="PTHR35176">
    <property type="entry name" value="HEME OXYGENASE HI_0854-RELATED"/>
    <property type="match status" value="1"/>
</dbReference>
<evidence type="ECO:0000259" key="2">
    <source>
        <dbReference type="Pfam" id="PF01243"/>
    </source>
</evidence>
<name>A0A100JV05_STRSC</name>
<dbReference type="InterPro" id="IPR052019">
    <property type="entry name" value="F420H2_bilvrd_red/Heme_oxyg"/>
</dbReference>
<dbReference type="EMBL" id="BCMM01000038">
    <property type="protein sequence ID" value="GAQ66177.1"/>
    <property type="molecule type" value="Genomic_DNA"/>
</dbReference>
<dbReference type="Gene3D" id="2.30.110.10">
    <property type="entry name" value="Electron Transport, Fmn-binding Protein, Chain A"/>
    <property type="match status" value="1"/>
</dbReference>
<proteinExistence type="predicted"/>
<feature type="domain" description="Pyridoxamine 5'-phosphate oxidase N-terminal" evidence="2">
    <location>
        <begin position="18"/>
        <end position="142"/>
    </location>
</feature>
<protein>
    <submittedName>
        <fullName evidence="3">Pyridoxamine 5'-phosphate oxidase</fullName>
    </submittedName>
</protein>
<dbReference type="Proteomes" id="UP000067448">
    <property type="component" value="Unassembled WGS sequence"/>
</dbReference>
<dbReference type="SUPFAM" id="SSF50475">
    <property type="entry name" value="FMN-binding split barrel"/>
    <property type="match status" value="1"/>
</dbReference>
<reference evidence="4" key="1">
    <citation type="submission" date="2015-11" db="EMBL/GenBank/DDBJ databases">
        <authorList>
            <consortium name="Cross-ministerial Strategic Innovation Promotion Program (SIP) consortium"/>
            <person name="Tomihama T."/>
            <person name="Ikenaga M."/>
            <person name="Sakai M."/>
            <person name="Okubo T."/>
            <person name="Ikeda S."/>
        </authorList>
    </citation>
    <scope>NUCLEOTIDE SEQUENCE [LARGE SCALE GENOMIC DNA]</scope>
    <source>
        <strain evidence="4">S58</strain>
    </source>
</reference>
<comment type="caution">
    <text evidence="3">The sequence shown here is derived from an EMBL/GenBank/DDBJ whole genome shotgun (WGS) entry which is preliminary data.</text>
</comment>
<evidence type="ECO:0000256" key="1">
    <source>
        <dbReference type="ARBA" id="ARBA00023002"/>
    </source>
</evidence>
<dbReference type="GO" id="GO:0016627">
    <property type="term" value="F:oxidoreductase activity, acting on the CH-CH group of donors"/>
    <property type="evidence" value="ECO:0007669"/>
    <property type="project" value="TreeGrafter"/>
</dbReference>
<dbReference type="GO" id="GO:0005829">
    <property type="term" value="C:cytosol"/>
    <property type="evidence" value="ECO:0007669"/>
    <property type="project" value="TreeGrafter"/>
</dbReference>
<dbReference type="PANTHER" id="PTHR35176:SF6">
    <property type="entry name" value="HEME OXYGENASE HI_0854-RELATED"/>
    <property type="match status" value="1"/>
</dbReference>
<dbReference type="AlphaFoldDB" id="A0A100JV05"/>
<reference evidence="3 4" key="2">
    <citation type="journal article" date="2016" name="Genome Announc.">
        <title>Draft Genome Sequences of Streptomyces scabiei S58, Streptomyces turgidiscabies T45, and Streptomyces acidiscabies a10, the Pathogens of Potato Common Scab, Isolated in Japan.</title>
        <authorList>
            <person name="Tomihama T."/>
            <person name="Nishi Y."/>
            <person name="Sakai M."/>
            <person name="Ikenaga M."/>
            <person name="Okubo T."/>
            <person name="Ikeda S."/>
        </authorList>
    </citation>
    <scope>NUCLEOTIDE SEQUENCE [LARGE SCALE GENOMIC DNA]</scope>
    <source>
        <strain evidence="3 4">S58</strain>
    </source>
</reference>
<keyword evidence="1" id="KW-0560">Oxidoreductase</keyword>